<evidence type="ECO:0000256" key="1">
    <source>
        <dbReference type="ARBA" id="ARBA00023002"/>
    </source>
</evidence>
<evidence type="ECO:0000313" key="5">
    <source>
        <dbReference type="EMBL" id="HGL17206.1"/>
    </source>
</evidence>
<evidence type="ECO:0000256" key="2">
    <source>
        <dbReference type="ARBA" id="ARBA00023027"/>
    </source>
</evidence>
<dbReference type="InterPro" id="IPR029753">
    <property type="entry name" value="D-isomer_DH_CS"/>
</dbReference>
<dbReference type="GO" id="GO:0030267">
    <property type="term" value="F:glyoxylate reductase (NADPH) activity"/>
    <property type="evidence" value="ECO:0007669"/>
    <property type="project" value="TreeGrafter"/>
</dbReference>
<dbReference type="PANTHER" id="PTHR10996">
    <property type="entry name" value="2-HYDROXYACID DEHYDROGENASE-RELATED"/>
    <property type="match status" value="1"/>
</dbReference>
<protein>
    <recommendedName>
        <fullName evidence="3">D-isomer specific 2-hydroxyacid dehydrogenase NAD-binding domain-containing protein</fullName>
    </recommendedName>
</protein>
<name>A0A7C2P1B7_UNCW3</name>
<proteinExistence type="predicted"/>
<keyword evidence="2" id="KW-0520">NAD</keyword>
<dbReference type="PANTHER" id="PTHR10996:SF178">
    <property type="entry name" value="2-HYDROXYACID DEHYDROGENASE YGL185C-RELATED"/>
    <property type="match status" value="1"/>
</dbReference>
<dbReference type="GO" id="GO:0016618">
    <property type="term" value="F:hydroxypyruvate reductase [NAD(P)H] activity"/>
    <property type="evidence" value="ECO:0007669"/>
    <property type="project" value="TreeGrafter"/>
</dbReference>
<dbReference type="InterPro" id="IPR006140">
    <property type="entry name" value="D-isomer_DH_NAD-bd"/>
</dbReference>
<dbReference type="Pfam" id="PF02826">
    <property type="entry name" value="2-Hacid_dh_C"/>
    <property type="match status" value="1"/>
</dbReference>
<accession>A0A7C2P1B7</accession>
<feature type="domain" description="D-isomer specific 2-hydroxyacid dehydrogenase NAD-binding" evidence="3">
    <location>
        <begin position="106"/>
        <end position="290"/>
    </location>
</feature>
<dbReference type="Gene3D" id="3.40.50.720">
    <property type="entry name" value="NAD(P)-binding Rossmann-like Domain"/>
    <property type="match status" value="2"/>
</dbReference>
<evidence type="ECO:0000259" key="3">
    <source>
        <dbReference type="Pfam" id="PF02826"/>
    </source>
</evidence>
<gene>
    <name evidence="4" type="ORF">ENQ77_03750</name>
    <name evidence="5" type="ORF">ENU66_02570</name>
</gene>
<dbReference type="EMBL" id="DSOL01000112">
    <property type="protein sequence ID" value="HEN27771.1"/>
    <property type="molecule type" value="Genomic_DNA"/>
</dbReference>
<keyword evidence="1" id="KW-0560">Oxidoreductase</keyword>
<dbReference type="AlphaFoldDB" id="A0A7C2P1B7"/>
<dbReference type="InterPro" id="IPR050223">
    <property type="entry name" value="D-isomer_2-hydroxyacid_DH"/>
</dbReference>
<dbReference type="EMBL" id="DTDJ01000022">
    <property type="protein sequence ID" value="HGL17206.1"/>
    <property type="molecule type" value="Genomic_DNA"/>
</dbReference>
<dbReference type="GO" id="GO:0005829">
    <property type="term" value="C:cytosol"/>
    <property type="evidence" value="ECO:0007669"/>
    <property type="project" value="TreeGrafter"/>
</dbReference>
<evidence type="ECO:0000313" key="4">
    <source>
        <dbReference type="EMBL" id="HEN27771.1"/>
    </source>
</evidence>
<reference evidence="4" key="1">
    <citation type="journal article" date="2020" name="mSystems">
        <title>Genome- and Community-Level Interaction Insights into Carbon Utilization and Element Cycling Functions of Hydrothermarchaeota in Hydrothermal Sediment.</title>
        <authorList>
            <person name="Zhou Z."/>
            <person name="Liu Y."/>
            <person name="Xu W."/>
            <person name="Pan J."/>
            <person name="Luo Z.H."/>
            <person name="Li M."/>
        </authorList>
    </citation>
    <scope>NUCLEOTIDE SEQUENCE [LARGE SCALE GENOMIC DNA]</scope>
    <source>
        <strain evidence="4">SpSt-34</strain>
        <strain evidence="5">SpSt-69</strain>
    </source>
</reference>
<organism evidence="4">
    <name type="scientific">candidate division WOR-3 bacterium</name>
    <dbReference type="NCBI Taxonomy" id="2052148"/>
    <lineage>
        <taxon>Bacteria</taxon>
        <taxon>Bacteria division WOR-3</taxon>
    </lineage>
</organism>
<sequence>MKNKVLVLIPELTEEQKDLVVSELGEGFEVFFDPSNILVDKIDVLMVFRWEGIVVDTLIEQMKSLKLVQAITAGVDHIPLKKLLEKGIRVQGAPGANSRYIAEHAFAMILSAFKKICIHNQLMRKGEFHQEYMHRTLFDKNMLILGFGTIGQEVAKISEVFKMKLRVFKKNKEIPEQFQGRLERVYTTKAELLEAWPWADVIVVALPLTEELKGFIGSEELERMKKDSIIVNVSRGKIIDEEALYKHLERNPDFIACLDVWWVYPKEDGVFKQNYPFEKLDNVILTPHVAPKVPGYFENMLRTACKKVKEFFE</sequence>
<dbReference type="SUPFAM" id="SSF52283">
    <property type="entry name" value="Formate/glycerate dehydrogenase catalytic domain-like"/>
    <property type="match status" value="1"/>
</dbReference>
<dbReference type="CDD" id="cd12165">
    <property type="entry name" value="2-Hacid_dh_6"/>
    <property type="match status" value="1"/>
</dbReference>
<dbReference type="InterPro" id="IPR036291">
    <property type="entry name" value="NAD(P)-bd_dom_sf"/>
</dbReference>
<dbReference type="SUPFAM" id="SSF51735">
    <property type="entry name" value="NAD(P)-binding Rossmann-fold domains"/>
    <property type="match status" value="1"/>
</dbReference>
<comment type="caution">
    <text evidence="4">The sequence shown here is derived from an EMBL/GenBank/DDBJ whole genome shotgun (WGS) entry which is preliminary data.</text>
</comment>
<dbReference type="PROSITE" id="PS00671">
    <property type="entry name" value="D_2_HYDROXYACID_DH_3"/>
    <property type="match status" value="1"/>
</dbReference>
<dbReference type="GO" id="GO:0051287">
    <property type="term" value="F:NAD binding"/>
    <property type="evidence" value="ECO:0007669"/>
    <property type="project" value="InterPro"/>
</dbReference>